<comment type="caution">
    <text evidence="1">The sequence shown here is derived from an EMBL/GenBank/DDBJ whole genome shotgun (WGS) entry which is preliminary data.</text>
</comment>
<dbReference type="EMBL" id="LGST01000041">
    <property type="protein sequence ID" value="KND97416.1"/>
    <property type="molecule type" value="Genomic_DNA"/>
</dbReference>
<dbReference type="AlphaFoldDB" id="A0A0L0NTC4"/>
<organism evidence="1 2">
    <name type="scientific">Candidozyma auris</name>
    <name type="common">Yeast</name>
    <name type="synonym">Candida auris</name>
    <dbReference type="NCBI Taxonomy" id="498019"/>
    <lineage>
        <taxon>Eukaryota</taxon>
        <taxon>Fungi</taxon>
        <taxon>Dikarya</taxon>
        <taxon>Ascomycota</taxon>
        <taxon>Saccharomycotina</taxon>
        <taxon>Pichiomycetes</taxon>
        <taxon>Metschnikowiaceae</taxon>
        <taxon>Candidozyma</taxon>
    </lineage>
</organism>
<proteinExistence type="predicted"/>
<sequence>MAKSQGILMGKMTEQNQRKELSLVSHWALLASLEAHKLSMPKHASKVTSIIRS</sequence>
<reference evidence="2" key="1">
    <citation type="journal article" date="2015" name="BMC Genomics">
        <title>Draft genome of a commonly misdiagnosed multidrug resistant pathogen Candida auris.</title>
        <authorList>
            <person name="Chatterjee S."/>
            <person name="Alampalli S.V."/>
            <person name="Nageshan R.K."/>
            <person name="Chettiar S.T."/>
            <person name="Joshi S."/>
            <person name="Tatu U.S."/>
        </authorList>
    </citation>
    <scope>NUCLEOTIDE SEQUENCE [LARGE SCALE GENOMIC DNA]</scope>
    <source>
        <strain evidence="2">6684</strain>
    </source>
</reference>
<name>A0A0L0NTC4_CANAR</name>
<protein>
    <submittedName>
        <fullName evidence="1">Uncharacterized protein</fullName>
    </submittedName>
</protein>
<dbReference type="Proteomes" id="UP000037122">
    <property type="component" value="Unassembled WGS sequence"/>
</dbReference>
<evidence type="ECO:0000313" key="1">
    <source>
        <dbReference type="EMBL" id="KND97416.1"/>
    </source>
</evidence>
<dbReference type="VEuPathDB" id="FungiDB:QG37_05798"/>
<gene>
    <name evidence="1" type="ORF">QG37_05798</name>
</gene>
<evidence type="ECO:0000313" key="2">
    <source>
        <dbReference type="Proteomes" id="UP000037122"/>
    </source>
</evidence>
<accession>A0A0L0NTC4</accession>